<comment type="caution">
    <text evidence="2">The sequence shown here is derived from an EMBL/GenBank/DDBJ whole genome shotgun (WGS) entry which is preliminary data.</text>
</comment>
<dbReference type="Proteomes" id="UP000824219">
    <property type="component" value="Linkage Group LG23"/>
</dbReference>
<reference evidence="2 3" key="1">
    <citation type="submission" date="2021-06" db="EMBL/GenBank/DDBJ databases">
        <title>Chromosome-level genome assembly of the red-tail catfish (Hemibagrus wyckioides).</title>
        <authorList>
            <person name="Shao F."/>
        </authorList>
    </citation>
    <scope>NUCLEOTIDE SEQUENCE [LARGE SCALE GENOMIC DNA]</scope>
    <source>
        <strain evidence="2">EC202008001</strain>
        <tissue evidence="2">Blood</tissue>
    </source>
</reference>
<gene>
    <name evidence="2" type="ORF">KOW79_018572</name>
</gene>
<evidence type="ECO:0000313" key="3">
    <source>
        <dbReference type="Proteomes" id="UP000824219"/>
    </source>
</evidence>
<evidence type="ECO:0000256" key="1">
    <source>
        <dbReference type="SAM" id="MobiDB-lite"/>
    </source>
</evidence>
<feature type="region of interest" description="Disordered" evidence="1">
    <location>
        <begin position="35"/>
        <end position="55"/>
    </location>
</feature>
<dbReference type="EMBL" id="JAHKSW010000023">
    <property type="protein sequence ID" value="KAG7317537.1"/>
    <property type="molecule type" value="Genomic_DNA"/>
</dbReference>
<accession>A0A9D3NAU9</accession>
<keyword evidence="3" id="KW-1185">Reference proteome</keyword>
<name>A0A9D3NAU9_9TELE</name>
<organism evidence="2 3">
    <name type="scientific">Hemibagrus wyckioides</name>
    <dbReference type="NCBI Taxonomy" id="337641"/>
    <lineage>
        <taxon>Eukaryota</taxon>
        <taxon>Metazoa</taxon>
        <taxon>Chordata</taxon>
        <taxon>Craniata</taxon>
        <taxon>Vertebrata</taxon>
        <taxon>Euteleostomi</taxon>
        <taxon>Actinopterygii</taxon>
        <taxon>Neopterygii</taxon>
        <taxon>Teleostei</taxon>
        <taxon>Ostariophysi</taxon>
        <taxon>Siluriformes</taxon>
        <taxon>Bagridae</taxon>
        <taxon>Hemibagrus</taxon>
    </lineage>
</organism>
<sequence>MENVYLYSFSTRASNHKRGFKRSWSEAAREIRRDGQISRRRREEEKEEEEEEGPRSCVLDSVAVVVVDVVVACASTTVDFSDSFALEKKNLSLG</sequence>
<evidence type="ECO:0000313" key="2">
    <source>
        <dbReference type="EMBL" id="KAG7317537.1"/>
    </source>
</evidence>
<protein>
    <submittedName>
        <fullName evidence="2">Uncharacterized protein</fullName>
    </submittedName>
</protein>
<dbReference type="AlphaFoldDB" id="A0A9D3NAU9"/>
<proteinExistence type="predicted"/>
<feature type="compositionally biased region" description="Basic and acidic residues" evidence="1">
    <location>
        <begin position="35"/>
        <end position="44"/>
    </location>
</feature>